<evidence type="ECO:0000313" key="2">
    <source>
        <dbReference type="Proteomes" id="UP001153076"/>
    </source>
</evidence>
<accession>A0A9Q1K565</accession>
<sequence length="294" mass="33532">MAFPRSLDTTAMYEYVTRHFSWNQYGVAFPVTTPKRLLGPIFELAVAEEAAEYYELPELPQVIFYAILLNKAERLGVLQGRWVWLYGGQIFEARFCPKVGSGESSIASRQEEGSDVEPEDEDRPLRGWPPLGIVTSRGEVVKPMNKRPAPTSSCSFIRCLGIHLPRESGIKHRKRSVYSFSPVTMAFPHLYNTREMPERRRASRPPRTLPENFHALCPCFSWFEAKGTATDFELPEMLQATCYAMLLNEAVKLGVTSSFMVKGLKSAPVGLRWSSFKVWMNYVDHKLREAQLQQ</sequence>
<protein>
    <submittedName>
        <fullName evidence="1">Uncharacterized protein</fullName>
    </submittedName>
</protein>
<comment type="caution">
    <text evidence="1">The sequence shown here is derived from an EMBL/GenBank/DDBJ whole genome shotgun (WGS) entry which is preliminary data.</text>
</comment>
<gene>
    <name evidence="1" type="ORF">Cgig2_012260</name>
</gene>
<proteinExistence type="predicted"/>
<name>A0A9Q1K565_9CARY</name>
<keyword evidence="2" id="KW-1185">Reference proteome</keyword>
<organism evidence="1 2">
    <name type="scientific">Carnegiea gigantea</name>
    <dbReference type="NCBI Taxonomy" id="171969"/>
    <lineage>
        <taxon>Eukaryota</taxon>
        <taxon>Viridiplantae</taxon>
        <taxon>Streptophyta</taxon>
        <taxon>Embryophyta</taxon>
        <taxon>Tracheophyta</taxon>
        <taxon>Spermatophyta</taxon>
        <taxon>Magnoliopsida</taxon>
        <taxon>eudicotyledons</taxon>
        <taxon>Gunneridae</taxon>
        <taxon>Pentapetalae</taxon>
        <taxon>Caryophyllales</taxon>
        <taxon>Cactineae</taxon>
        <taxon>Cactaceae</taxon>
        <taxon>Cactoideae</taxon>
        <taxon>Echinocereeae</taxon>
        <taxon>Carnegiea</taxon>
    </lineage>
</organism>
<dbReference type="EMBL" id="JAKOGI010000321">
    <property type="protein sequence ID" value="KAJ8436973.1"/>
    <property type="molecule type" value="Genomic_DNA"/>
</dbReference>
<reference evidence="1" key="1">
    <citation type="submission" date="2022-04" db="EMBL/GenBank/DDBJ databases">
        <title>Carnegiea gigantea Genome sequencing and assembly v2.</title>
        <authorList>
            <person name="Copetti D."/>
            <person name="Sanderson M.J."/>
            <person name="Burquez A."/>
            <person name="Wojciechowski M.F."/>
        </authorList>
    </citation>
    <scope>NUCLEOTIDE SEQUENCE</scope>
    <source>
        <strain evidence="1">SGP5-SGP5p</strain>
        <tissue evidence="1">Aerial part</tissue>
    </source>
</reference>
<dbReference type="Proteomes" id="UP001153076">
    <property type="component" value="Unassembled WGS sequence"/>
</dbReference>
<evidence type="ECO:0000313" key="1">
    <source>
        <dbReference type="EMBL" id="KAJ8436973.1"/>
    </source>
</evidence>
<dbReference type="AlphaFoldDB" id="A0A9Q1K565"/>